<reference evidence="3" key="1">
    <citation type="submission" date="2023-08" db="EMBL/GenBank/DDBJ databases">
        <authorList>
            <person name="Chen Y."/>
            <person name="Shah S."/>
            <person name="Dougan E. K."/>
            <person name="Thang M."/>
            <person name="Chan C."/>
        </authorList>
    </citation>
    <scope>NUCLEOTIDE SEQUENCE</scope>
</reference>
<evidence type="ECO:0000256" key="2">
    <source>
        <dbReference type="SAM" id="MobiDB-lite"/>
    </source>
</evidence>
<feature type="region of interest" description="Disordered" evidence="2">
    <location>
        <begin position="674"/>
        <end position="715"/>
    </location>
</feature>
<comment type="caution">
    <text evidence="3">The sequence shown here is derived from an EMBL/GenBank/DDBJ whole genome shotgun (WGS) entry which is preliminary data.</text>
</comment>
<organism evidence="3 4">
    <name type="scientific">Effrenium voratum</name>
    <dbReference type="NCBI Taxonomy" id="2562239"/>
    <lineage>
        <taxon>Eukaryota</taxon>
        <taxon>Sar</taxon>
        <taxon>Alveolata</taxon>
        <taxon>Dinophyceae</taxon>
        <taxon>Suessiales</taxon>
        <taxon>Symbiodiniaceae</taxon>
        <taxon>Effrenium</taxon>
    </lineage>
</organism>
<accession>A0AA36JPR5</accession>
<evidence type="ECO:0000313" key="3">
    <source>
        <dbReference type="EMBL" id="CAJ1410162.1"/>
    </source>
</evidence>
<keyword evidence="1" id="KW-0175">Coiled coil</keyword>
<evidence type="ECO:0000313" key="4">
    <source>
        <dbReference type="Proteomes" id="UP001178507"/>
    </source>
</evidence>
<dbReference type="AlphaFoldDB" id="A0AA36JPR5"/>
<sequence length="715" mass="81349">MAAPPPLEGISSPKHRLSGSQSAWLPSLRPLSGVSPFCLHAHTMFFTKPGGTSSPTTPMDTSFQDWNFTDGWGTNKAAQACQSHHSKPGIASAGYATLRKSQSDSALHGVSPKASSQNDRVGGTFFTLGQQKRSGNVAAGKAEFVDQAKLVKDFDRMTAALGEVKNLFEGFDPRRSPKKKPTLSDLFSGNKAQKDTGEGDDGDAEEALREAKERLAERLQAYKYTRRIEPEMPPLAPIQSSVSPRKPPPQTLVVRNTTPEAIQVWLPHNRKERITSFAEERAYRRRLCQNQKIRMVEENALILQEDLERKERQARQAVEARKLQAKLKSESRDFPAAKWFGLIWAAGFLQQIKQDQRQRKVPVLERVSYFKENEDNMLVKRSKMTAPQMREALRMETVVQSPAVSRLFTSYVASMKLKRNIMTAKSNARKVYQALRSWQVAGRVIFALKNVAFQARKLQRFWRACSVRLREQRERIAQRWERMERQELAQELSKWERPPTHNHAGQRISSASLTLEDRVTMEMIPKVVRMTFLEHEMRARRYFLLPAIANWEEDCTKWQEDYAQRLETKRAYQAMGQEFEDRPEHAFTFPPSRPMHLPPAHPVGEASRGAICSISCPGRRGDEEILDMWKRCRQDPTSWKQVPRAGLKEYATKKVKDKPKEDAMQFTSLDALLNNDKDQNFGDAPETEAKAYGVDDALMPGGEPPENEPSVSLPC</sequence>
<protein>
    <submittedName>
        <fullName evidence="3">Uncharacterized protein</fullName>
    </submittedName>
</protein>
<proteinExistence type="predicted"/>
<feature type="region of interest" description="Disordered" evidence="2">
    <location>
        <begin position="170"/>
        <end position="207"/>
    </location>
</feature>
<keyword evidence="4" id="KW-1185">Reference proteome</keyword>
<gene>
    <name evidence="3" type="ORF">EVOR1521_LOCUS31076</name>
</gene>
<dbReference type="Proteomes" id="UP001178507">
    <property type="component" value="Unassembled WGS sequence"/>
</dbReference>
<dbReference type="EMBL" id="CAUJNA010003806">
    <property type="protein sequence ID" value="CAJ1410162.1"/>
    <property type="molecule type" value="Genomic_DNA"/>
</dbReference>
<name>A0AA36JPR5_9DINO</name>
<evidence type="ECO:0000256" key="1">
    <source>
        <dbReference type="SAM" id="Coils"/>
    </source>
</evidence>
<feature type="coiled-coil region" evidence="1">
    <location>
        <begin position="293"/>
        <end position="320"/>
    </location>
</feature>